<comment type="caution">
    <text evidence="1">The sequence shown here is derived from an EMBL/GenBank/DDBJ whole genome shotgun (WGS) entry which is preliminary data.</text>
</comment>
<name>A0AAQ4ETX0_AMBAM</name>
<evidence type="ECO:0000313" key="2">
    <source>
        <dbReference type="Proteomes" id="UP001321473"/>
    </source>
</evidence>
<dbReference type="EMBL" id="JARKHS020010999">
    <property type="protein sequence ID" value="KAK8778216.1"/>
    <property type="molecule type" value="Genomic_DNA"/>
</dbReference>
<dbReference type="AlphaFoldDB" id="A0AAQ4ETX0"/>
<feature type="non-terminal residue" evidence="1">
    <location>
        <position position="1"/>
    </location>
</feature>
<dbReference type="Proteomes" id="UP001321473">
    <property type="component" value="Unassembled WGS sequence"/>
</dbReference>
<gene>
    <name evidence="1" type="ORF">V5799_020443</name>
</gene>
<sequence>RQPCALPAAKRHSLTSFATFTSSFENSAPTCCEFAAGCPWPSQLVQEAAFTMGTLSPCILWCDLQACCYAREISWMLNSLKTVSTQNVAHPWDWQRR</sequence>
<accession>A0AAQ4ETX0</accession>
<evidence type="ECO:0000313" key="1">
    <source>
        <dbReference type="EMBL" id="KAK8778216.1"/>
    </source>
</evidence>
<keyword evidence="2" id="KW-1185">Reference proteome</keyword>
<protein>
    <submittedName>
        <fullName evidence="1">Uncharacterized protein</fullName>
    </submittedName>
</protein>
<organism evidence="1 2">
    <name type="scientific">Amblyomma americanum</name>
    <name type="common">Lone star tick</name>
    <dbReference type="NCBI Taxonomy" id="6943"/>
    <lineage>
        <taxon>Eukaryota</taxon>
        <taxon>Metazoa</taxon>
        <taxon>Ecdysozoa</taxon>
        <taxon>Arthropoda</taxon>
        <taxon>Chelicerata</taxon>
        <taxon>Arachnida</taxon>
        <taxon>Acari</taxon>
        <taxon>Parasitiformes</taxon>
        <taxon>Ixodida</taxon>
        <taxon>Ixodoidea</taxon>
        <taxon>Ixodidae</taxon>
        <taxon>Amblyomminae</taxon>
        <taxon>Amblyomma</taxon>
    </lineage>
</organism>
<reference evidence="1 2" key="1">
    <citation type="journal article" date="2023" name="Arcadia Sci">
        <title>De novo assembly of a long-read Amblyomma americanum tick genome.</title>
        <authorList>
            <person name="Chou S."/>
            <person name="Poskanzer K.E."/>
            <person name="Rollins M."/>
            <person name="Thuy-Boun P.S."/>
        </authorList>
    </citation>
    <scope>NUCLEOTIDE SEQUENCE [LARGE SCALE GENOMIC DNA]</scope>
    <source>
        <strain evidence="1">F_SG_1</strain>
        <tissue evidence="1">Salivary glands</tissue>
    </source>
</reference>
<proteinExistence type="predicted"/>